<dbReference type="AlphaFoldDB" id="A0A8J4BMK1"/>
<dbReference type="Gene3D" id="1.10.443.10">
    <property type="entry name" value="Intergrase catalytic core"/>
    <property type="match status" value="1"/>
</dbReference>
<dbReference type="InterPro" id="IPR052925">
    <property type="entry name" value="Phage_Integrase-like_Recomb"/>
</dbReference>
<feature type="signal peptide" evidence="3">
    <location>
        <begin position="1"/>
        <end position="21"/>
    </location>
</feature>
<organism evidence="4 5">
    <name type="scientific">Volvox africanus</name>
    <dbReference type="NCBI Taxonomy" id="51714"/>
    <lineage>
        <taxon>Eukaryota</taxon>
        <taxon>Viridiplantae</taxon>
        <taxon>Chlorophyta</taxon>
        <taxon>core chlorophytes</taxon>
        <taxon>Chlorophyceae</taxon>
        <taxon>CS clade</taxon>
        <taxon>Chlamydomonadales</taxon>
        <taxon>Volvocaceae</taxon>
        <taxon>Volvox</taxon>
    </lineage>
</organism>
<accession>A0A8J4BMK1</accession>
<evidence type="ECO:0000313" key="4">
    <source>
        <dbReference type="EMBL" id="GIL64225.1"/>
    </source>
</evidence>
<dbReference type="InterPro" id="IPR010998">
    <property type="entry name" value="Integrase_recombinase_N"/>
</dbReference>
<dbReference type="SUPFAM" id="SSF56349">
    <property type="entry name" value="DNA breaking-rejoining enzymes"/>
    <property type="match status" value="1"/>
</dbReference>
<dbReference type="InterPro" id="IPR013762">
    <property type="entry name" value="Integrase-like_cat_sf"/>
</dbReference>
<feature type="chain" id="PRO_5035158040" description="Tyr recombinase domain-containing protein" evidence="3">
    <location>
        <begin position="22"/>
        <end position="576"/>
    </location>
</feature>
<dbReference type="InterPro" id="IPR011010">
    <property type="entry name" value="DNA_brk_join_enz"/>
</dbReference>
<dbReference type="GO" id="GO:0003677">
    <property type="term" value="F:DNA binding"/>
    <property type="evidence" value="ECO:0007669"/>
    <property type="project" value="UniProtKB-KW"/>
</dbReference>
<dbReference type="PANTHER" id="PTHR34605">
    <property type="entry name" value="PHAGE_INTEGRASE DOMAIN-CONTAINING PROTEIN"/>
    <property type="match status" value="1"/>
</dbReference>
<keyword evidence="1" id="KW-0238">DNA-binding</keyword>
<dbReference type="Gene3D" id="1.10.150.130">
    <property type="match status" value="1"/>
</dbReference>
<proteinExistence type="predicted"/>
<dbReference type="GO" id="GO:0006310">
    <property type="term" value="P:DNA recombination"/>
    <property type="evidence" value="ECO:0007669"/>
    <property type="project" value="UniProtKB-KW"/>
</dbReference>
<sequence>MSFKLLLSFLFWCGIVELALGMQNPTHPGPFLSPQQQHARALQQLEQQQQLQYQQLQQQQAAVAAQRLATQAASSGHPIADLRSAQLPSGGTDVAAQLAAQMERLTNMMEARLGALESRFAAQVPAGPASSGAEGARRAGIRHPRRAVLARPALVATAYGDGSRSGVLPVQYGSVRVSAARAQGRVQPAMVAGGGSTSSVVTWACGQSGSASVPRVRYGMDWGRSVAPEPVQALVVTHLQGLAPDHRVSRRLDVIAKVILARVGPKSWRAYASHFAAFVRFCVAEELEFLPSSPYTGLLWAQYLAARGTVQASSAQPYFSAINTIHELLGFPKPCTGDNPLFVAFRRGWERMQVSVLPRVSLNLAFSAGDLWSLCEALPGFSFSSVAFIPVLFVVLAFCTFLRPDSLLSVAWARVSEVEGLAVFQYKPLNWKGRVVQPEAAPVLQFPLCGLPRVRLVLMQHLARSEQLWPFRQSTSGAEQWFRSALSQCGLGRLVELHTLYSLRRGGASAARAAGVPLEVIESFGGWSAGSVALRQHYLDMGVSVSPAARAIFGPLASGRVAPFAAQFFNRGSCVS</sequence>
<dbReference type="PANTHER" id="PTHR34605:SF4">
    <property type="entry name" value="DNA ADENINE METHYLTRANSFERASE"/>
    <property type="match status" value="1"/>
</dbReference>
<reference evidence="4" key="1">
    <citation type="journal article" date="2021" name="Proc. Natl. Acad. Sci. U.S.A.">
        <title>Three genomes in the algal genus Volvox reveal the fate of a haploid sex-determining region after a transition to homothallism.</title>
        <authorList>
            <person name="Yamamoto K."/>
            <person name="Hamaji T."/>
            <person name="Kawai-Toyooka H."/>
            <person name="Matsuzaki R."/>
            <person name="Takahashi F."/>
            <person name="Nishimura Y."/>
            <person name="Kawachi M."/>
            <person name="Noguchi H."/>
            <person name="Minakuchi Y."/>
            <person name="Umen J.G."/>
            <person name="Toyoda A."/>
            <person name="Nozaki H."/>
        </authorList>
    </citation>
    <scope>NUCLEOTIDE SEQUENCE</scope>
    <source>
        <strain evidence="4">NIES-3780</strain>
    </source>
</reference>
<comment type="caution">
    <text evidence="4">The sequence shown here is derived from an EMBL/GenBank/DDBJ whole genome shotgun (WGS) entry which is preliminary data.</text>
</comment>
<evidence type="ECO:0000256" key="1">
    <source>
        <dbReference type="ARBA" id="ARBA00023125"/>
    </source>
</evidence>
<evidence type="ECO:0000256" key="3">
    <source>
        <dbReference type="SAM" id="SignalP"/>
    </source>
</evidence>
<evidence type="ECO:0000256" key="2">
    <source>
        <dbReference type="ARBA" id="ARBA00023172"/>
    </source>
</evidence>
<protein>
    <recommendedName>
        <fullName evidence="6">Tyr recombinase domain-containing protein</fullName>
    </recommendedName>
</protein>
<keyword evidence="2" id="KW-0233">DNA recombination</keyword>
<evidence type="ECO:0008006" key="6">
    <source>
        <dbReference type="Google" id="ProtNLM"/>
    </source>
</evidence>
<evidence type="ECO:0000313" key="5">
    <source>
        <dbReference type="Proteomes" id="UP000747399"/>
    </source>
</evidence>
<name>A0A8J4BMK1_9CHLO</name>
<dbReference type="SUPFAM" id="SSF47823">
    <property type="entry name" value="lambda integrase-like, N-terminal domain"/>
    <property type="match status" value="1"/>
</dbReference>
<dbReference type="GO" id="GO:0015074">
    <property type="term" value="P:DNA integration"/>
    <property type="evidence" value="ECO:0007669"/>
    <property type="project" value="InterPro"/>
</dbReference>
<dbReference type="EMBL" id="BNCO01000064">
    <property type="protein sequence ID" value="GIL64225.1"/>
    <property type="molecule type" value="Genomic_DNA"/>
</dbReference>
<dbReference type="Proteomes" id="UP000747399">
    <property type="component" value="Unassembled WGS sequence"/>
</dbReference>
<gene>
    <name evidence="4" type="ORF">Vafri_18198</name>
</gene>
<keyword evidence="3" id="KW-0732">Signal</keyword>
<keyword evidence="5" id="KW-1185">Reference proteome</keyword>